<evidence type="ECO:0000256" key="4">
    <source>
        <dbReference type="ARBA" id="ARBA00022722"/>
    </source>
</evidence>
<protein>
    <submittedName>
        <fullName evidence="9">Putative nuclease HARBI1</fullName>
    </submittedName>
</protein>
<comment type="similarity">
    <text evidence="3">Belongs to the HARBI1 family.</text>
</comment>
<dbReference type="GO" id="GO:0004518">
    <property type="term" value="F:nuclease activity"/>
    <property type="evidence" value="ECO:0007669"/>
    <property type="project" value="UniProtKB-KW"/>
</dbReference>
<keyword evidence="10" id="KW-1185">Reference proteome</keyword>
<sequence length="163" mass="19052">GAIDGSHIRIDKLTEDLDSYINRKQYFSLHMQGTVDHKMKFIDVFIGYPGSVHDTRVFKNSPLRNDLHEFCGNNYLLLGDSAYPCLKELIVPYRDNGHLTHAQRSFNQKLSSCRVIIENAFGYLKQRFPQLYHFKLRDIVRMVYVIHACCVLHNIANMENLQY</sequence>
<comment type="subcellular location">
    <subcellularLocation>
        <location evidence="2">Nucleus</location>
    </subcellularLocation>
</comment>
<dbReference type="AlphaFoldDB" id="E2B0M7"/>
<dbReference type="EMBL" id="GL444648">
    <property type="protein sequence ID" value="EFN60761.1"/>
    <property type="molecule type" value="Genomic_DNA"/>
</dbReference>
<keyword evidence="4" id="KW-0540">Nuclease</keyword>
<dbReference type="InParanoid" id="E2B0M7"/>
<dbReference type="GO" id="GO:0046872">
    <property type="term" value="F:metal ion binding"/>
    <property type="evidence" value="ECO:0007669"/>
    <property type="project" value="UniProtKB-KW"/>
</dbReference>
<proteinExistence type="inferred from homology"/>
<dbReference type="OrthoDB" id="7697726at2759"/>
<feature type="domain" description="DDE Tnp4" evidence="8">
    <location>
        <begin position="3"/>
        <end position="154"/>
    </location>
</feature>
<dbReference type="OMA" id="QVIHASC"/>
<evidence type="ECO:0000256" key="6">
    <source>
        <dbReference type="ARBA" id="ARBA00022801"/>
    </source>
</evidence>
<feature type="non-terminal residue" evidence="9">
    <location>
        <position position="1"/>
    </location>
</feature>
<dbReference type="Pfam" id="PF13359">
    <property type="entry name" value="DDE_Tnp_4"/>
    <property type="match status" value="1"/>
</dbReference>
<dbReference type="GO" id="GO:0005634">
    <property type="term" value="C:nucleus"/>
    <property type="evidence" value="ECO:0007669"/>
    <property type="project" value="UniProtKB-SubCell"/>
</dbReference>
<keyword evidence="6" id="KW-0378">Hydrolase</keyword>
<dbReference type="PANTHER" id="PTHR22930">
    <property type="match status" value="1"/>
</dbReference>
<accession>E2B0M7</accession>
<evidence type="ECO:0000259" key="8">
    <source>
        <dbReference type="Pfam" id="PF13359"/>
    </source>
</evidence>
<dbReference type="GO" id="GO:0016787">
    <property type="term" value="F:hydrolase activity"/>
    <property type="evidence" value="ECO:0007669"/>
    <property type="project" value="UniProtKB-KW"/>
</dbReference>
<evidence type="ECO:0000256" key="3">
    <source>
        <dbReference type="ARBA" id="ARBA00006958"/>
    </source>
</evidence>
<dbReference type="InterPro" id="IPR045249">
    <property type="entry name" value="HARBI1-like"/>
</dbReference>
<feature type="non-terminal residue" evidence="9">
    <location>
        <position position="163"/>
    </location>
</feature>
<name>E2B0M7_CAMFO</name>
<organism evidence="10">
    <name type="scientific">Camponotus floridanus</name>
    <name type="common">Florida carpenter ant</name>
    <dbReference type="NCBI Taxonomy" id="104421"/>
    <lineage>
        <taxon>Eukaryota</taxon>
        <taxon>Metazoa</taxon>
        <taxon>Ecdysozoa</taxon>
        <taxon>Arthropoda</taxon>
        <taxon>Hexapoda</taxon>
        <taxon>Insecta</taxon>
        <taxon>Pterygota</taxon>
        <taxon>Neoptera</taxon>
        <taxon>Endopterygota</taxon>
        <taxon>Hymenoptera</taxon>
        <taxon>Apocrita</taxon>
        <taxon>Aculeata</taxon>
        <taxon>Formicoidea</taxon>
        <taxon>Formicidae</taxon>
        <taxon>Formicinae</taxon>
        <taxon>Camponotus</taxon>
    </lineage>
</organism>
<dbReference type="InterPro" id="IPR027806">
    <property type="entry name" value="HARBI1_dom"/>
</dbReference>
<reference evidence="9 10" key="1">
    <citation type="journal article" date="2010" name="Science">
        <title>Genomic comparison of the ants Camponotus floridanus and Harpegnathos saltator.</title>
        <authorList>
            <person name="Bonasio R."/>
            <person name="Zhang G."/>
            <person name="Ye C."/>
            <person name="Mutti N.S."/>
            <person name="Fang X."/>
            <person name="Qin N."/>
            <person name="Donahue G."/>
            <person name="Yang P."/>
            <person name="Li Q."/>
            <person name="Li C."/>
            <person name="Zhang P."/>
            <person name="Huang Z."/>
            <person name="Berger S.L."/>
            <person name="Reinberg D."/>
            <person name="Wang J."/>
            <person name="Liebig J."/>
        </authorList>
    </citation>
    <scope>NUCLEOTIDE SEQUENCE [LARGE SCALE GENOMIC DNA]</scope>
    <source>
        <strain evidence="10">C129</strain>
    </source>
</reference>
<dbReference type="PANTHER" id="PTHR22930:SF85">
    <property type="entry name" value="GH03217P-RELATED"/>
    <property type="match status" value="1"/>
</dbReference>
<evidence type="ECO:0000256" key="1">
    <source>
        <dbReference type="ARBA" id="ARBA00001968"/>
    </source>
</evidence>
<evidence type="ECO:0000256" key="7">
    <source>
        <dbReference type="ARBA" id="ARBA00023242"/>
    </source>
</evidence>
<evidence type="ECO:0000313" key="9">
    <source>
        <dbReference type="EMBL" id="EFN60761.1"/>
    </source>
</evidence>
<keyword evidence="5" id="KW-0479">Metal-binding</keyword>
<evidence type="ECO:0000256" key="5">
    <source>
        <dbReference type="ARBA" id="ARBA00022723"/>
    </source>
</evidence>
<gene>
    <name evidence="9" type="ORF">EAG_11056</name>
</gene>
<dbReference type="Proteomes" id="UP000000311">
    <property type="component" value="Unassembled WGS sequence"/>
</dbReference>
<keyword evidence="7" id="KW-0539">Nucleus</keyword>
<evidence type="ECO:0000256" key="2">
    <source>
        <dbReference type="ARBA" id="ARBA00004123"/>
    </source>
</evidence>
<evidence type="ECO:0000313" key="10">
    <source>
        <dbReference type="Proteomes" id="UP000000311"/>
    </source>
</evidence>
<comment type="cofactor">
    <cofactor evidence="1">
        <name>a divalent metal cation</name>
        <dbReference type="ChEBI" id="CHEBI:60240"/>
    </cofactor>
</comment>